<evidence type="ECO:0000256" key="1">
    <source>
        <dbReference type="SAM" id="Phobius"/>
    </source>
</evidence>
<comment type="caution">
    <text evidence="2">The sequence shown here is derived from an EMBL/GenBank/DDBJ whole genome shotgun (WGS) entry which is preliminary data.</text>
</comment>
<gene>
    <name evidence="2" type="ORF">UU67_C0084G0005</name>
</gene>
<keyword evidence="1" id="KW-1133">Transmembrane helix</keyword>
<proteinExistence type="predicted"/>
<dbReference type="AlphaFoldDB" id="A0A0G0ZDM9"/>
<dbReference type="EMBL" id="LCBN01000084">
    <property type="protein sequence ID" value="KKS11108.1"/>
    <property type="molecule type" value="Genomic_DNA"/>
</dbReference>
<sequence>MNKKGIEMAFSWIFAIIAGAVILFSAIYITTKMIGTERKVSDTLVAAELDNLLHPIETNLEDSKYVNIRFVDETRVFNNCSAKGVFGKQQISTASKLIGNDWGEQSVRKTSFNKYIFSRGVEEGKKIHAIVKPFEMPFKIADLTILYGGNYCFVNPPSDIEDEINDLSGDGVQDVGVNISTSLSACPQNAETVCFNMIGCDTNVNTLGSSSNIQGSISKDGETVYYYGGSLLLAAIFSDTEIYECQIKRLMSRAGELGAVYAKKATYLEGSGCSNNLVQDLQSFVVASAINNSHEFVQQVVNLANDLEERNGNIAKCKVF</sequence>
<keyword evidence="1" id="KW-0472">Membrane</keyword>
<accession>A0A0G0ZDM9</accession>
<name>A0A0G0ZDM9_9BACT</name>
<evidence type="ECO:0000313" key="3">
    <source>
        <dbReference type="Proteomes" id="UP000034753"/>
    </source>
</evidence>
<keyword evidence="1" id="KW-0812">Transmembrane</keyword>
<organism evidence="2 3">
    <name type="scientific">Candidatus Daviesbacteria bacterium GW2011_GWB1_41_5</name>
    <dbReference type="NCBI Taxonomy" id="1618429"/>
    <lineage>
        <taxon>Bacteria</taxon>
        <taxon>Candidatus Daviesiibacteriota</taxon>
    </lineage>
</organism>
<evidence type="ECO:0000313" key="2">
    <source>
        <dbReference type="EMBL" id="KKS11108.1"/>
    </source>
</evidence>
<dbReference type="Proteomes" id="UP000034753">
    <property type="component" value="Unassembled WGS sequence"/>
</dbReference>
<protein>
    <submittedName>
        <fullName evidence="2">Uncharacterized protein</fullName>
    </submittedName>
</protein>
<feature type="transmembrane region" description="Helical" evidence="1">
    <location>
        <begin position="12"/>
        <end position="31"/>
    </location>
</feature>
<reference evidence="2 3" key="1">
    <citation type="journal article" date="2015" name="Nature">
        <title>rRNA introns, odd ribosomes, and small enigmatic genomes across a large radiation of phyla.</title>
        <authorList>
            <person name="Brown C.T."/>
            <person name="Hug L.A."/>
            <person name="Thomas B.C."/>
            <person name="Sharon I."/>
            <person name="Castelle C.J."/>
            <person name="Singh A."/>
            <person name="Wilkins M.J."/>
            <person name="Williams K.H."/>
            <person name="Banfield J.F."/>
        </authorList>
    </citation>
    <scope>NUCLEOTIDE SEQUENCE [LARGE SCALE GENOMIC DNA]</scope>
</reference>